<evidence type="ECO:0000313" key="1">
    <source>
        <dbReference type="EMBL" id="GBN77133.1"/>
    </source>
</evidence>
<keyword evidence="2" id="KW-1185">Reference proteome</keyword>
<dbReference type="Proteomes" id="UP000499080">
    <property type="component" value="Unassembled WGS sequence"/>
</dbReference>
<accession>A0A4Y2RN52</accession>
<sequence length="199" mass="22094">MDTEQKAKVYTKGIGNSDSSLLESTSPSVVPSLPSTPVEVRFSSQLTRIFCDHGGLMVRSFASGLGGSRFEVRFHQRSTAHMGMLNLTSRVKCPPACTMREFGYGVSYPSSDHDSRLRDPIQNIPCVASKLDVNKTNQTPKLLLSAPSFISPPRTFDTMAKINEFSRTLRGQPSLQCPFTYRLRHLTKVRKLQVSILLA</sequence>
<reference evidence="1 2" key="1">
    <citation type="journal article" date="2019" name="Sci. Rep.">
        <title>Orb-weaving spider Araneus ventricosus genome elucidates the spidroin gene catalogue.</title>
        <authorList>
            <person name="Kono N."/>
            <person name="Nakamura H."/>
            <person name="Ohtoshi R."/>
            <person name="Moran D.A.P."/>
            <person name="Shinohara A."/>
            <person name="Yoshida Y."/>
            <person name="Fujiwara M."/>
            <person name="Mori M."/>
            <person name="Tomita M."/>
            <person name="Arakawa K."/>
        </authorList>
    </citation>
    <scope>NUCLEOTIDE SEQUENCE [LARGE SCALE GENOMIC DNA]</scope>
</reference>
<proteinExistence type="predicted"/>
<organism evidence="1 2">
    <name type="scientific">Araneus ventricosus</name>
    <name type="common">Orbweaver spider</name>
    <name type="synonym">Epeira ventricosa</name>
    <dbReference type="NCBI Taxonomy" id="182803"/>
    <lineage>
        <taxon>Eukaryota</taxon>
        <taxon>Metazoa</taxon>
        <taxon>Ecdysozoa</taxon>
        <taxon>Arthropoda</taxon>
        <taxon>Chelicerata</taxon>
        <taxon>Arachnida</taxon>
        <taxon>Araneae</taxon>
        <taxon>Araneomorphae</taxon>
        <taxon>Entelegynae</taxon>
        <taxon>Araneoidea</taxon>
        <taxon>Araneidae</taxon>
        <taxon>Araneus</taxon>
    </lineage>
</organism>
<comment type="caution">
    <text evidence="1">The sequence shown here is derived from an EMBL/GenBank/DDBJ whole genome shotgun (WGS) entry which is preliminary data.</text>
</comment>
<protein>
    <submittedName>
        <fullName evidence="1">Uncharacterized protein</fullName>
    </submittedName>
</protein>
<name>A0A4Y2RN52_ARAVE</name>
<evidence type="ECO:0000313" key="2">
    <source>
        <dbReference type="Proteomes" id="UP000499080"/>
    </source>
</evidence>
<dbReference type="AlphaFoldDB" id="A0A4Y2RN52"/>
<dbReference type="EMBL" id="BGPR01017732">
    <property type="protein sequence ID" value="GBN77133.1"/>
    <property type="molecule type" value="Genomic_DNA"/>
</dbReference>
<gene>
    <name evidence="1" type="ORF">AVEN_139076_1</name>
</gene>